<dbReference type="CDD" id="cd03046">
    <property type="entry name" value="GST_N_GTT1_like"/>
    <property type="match status" value="1"/>
</dbReference>
<evidence type="ECO:0000313" key="4">
    <source>
        <dbReference type="Proteomes" id="UP000246132"/>
    </source>
</evidence>
<dbReference type="PROSITE" id="PS50405">
    <property type="entry name" value="GST_CTER"/>
    <property type="match status" value="1"/>
</dbReference>
<dbReference type="Pfam" id="PF02798">
    <property type="entry name" value="GST_N"/>
    <property type="match status" value="1"/>
</dbReference>
<dbReference type="SFLD" id="SFLDG00358">
    <property type="entry name" value="Main_(cytGST)"/>
    <property type="match status" value="1"/>
</dbReference>
<accession>A0A3A8ALQ5</accession>
<dbReference type="PANTHER" id="PTHR44051">
    <property type="entry name" value="GLUTATHIONE S-TRANSFERASE-RELATED"/>
    <property type="match status" value="1"/>
</dbReference>
<evidence type="ECO:0000259" key="1">
    <source>
        <dbReference type="PROSITE" id="PS50404"/>
    </source>
</evidence>
<dbReference type="InterPro" id="IPR004045">
    <property type="entry name" value="Glutathione_S-Trfase_N"/>
</dbReference>
<organism evidence="3 4">
    <name type="scientific">Oceaniradius stylonematis</name>
    <dbReference type="NCBI Taxonomy" id="2184161"/>
    <lineage>
        <taxon>Bacteria</taxon>
        <taxon>Pseudomonadati</taxon>
        <taxon>Pseudomonadota</taxon>
        <taxon>Alphaproteobacteria</taxon>
        <taxon>Hyphomicrobiales</taxon>
        <taxon>Ahrensiaceae</taxon>
        <taxon>Oceaniradius</taxon>
    </lineage>
</organism>
<dbReference type="InterPro" id="IPR040079">
    <property type="entry name" value="Glutathione_S-Trfase"/>
</dbReference>
<feature type="domain" description="GST N-terminal" evidence="1">
    <location>
        <begin position="1"/>
        <end position="80"/>
    </location>
</feature>
<gene>
    <name evidence="3" type="ORF">DEM25_010445</name>
</gene>
<feature type="domain" description="GST C-terminal" evidence="2">
    <location>
        <begin position="85"/>
        <end position="212"/>
    </location>
</feature>
<dbReference type="OrthoDB" id="5740960at2"/>
<protein>
    <submittedName>
        <fullName evidence="3">Glutathione S-transferase family protein</fullName>
    </submittedName>
</protein>
<evidence type="ECO:0000259" key="2">
    <source>
        <dbReference type="PROSITE" id="PS50405"/>
    </source>
</evidence>
<dbReference type="Proteomes" id="UP000246132">
    <property type="component" value="Unassembled WGS sequence"/>
</dbReference>
<dbReference type="PROSITE" id="PS50404">
    <property type="entry name" value="GST_NTER"/>
    <property type="match status" value="1"/>
</dbReference>
<dbReference type="InterPro" id="IPR036282">
    <property type="entry name" value="Glutathione-S-Trfase_C_sf"/>
</dbReference>
<proteinExistence type="predicted"/>
<reference evidence="3 4" key="1">
    <citation type="journal article" date="2018" name="Int. J. Syst. Bacteriol.">
        <title>Oceaniradius stylonemae gen. nov., sp. nov., isolated from a red alga, Stylonema cornu-cervi.</title>
        <authorList>
            <person name="Jeong S."/>
        </authorList>
    </citation>
    <scope>NUCLEOTIDE SEQUENCE [LARGE SCALE GENOMIC DNA]</scope>
    <source>
        <strain evidence="3 4">StC1</strain>
    </source>
</reference>
<dbReference type="Gene3D" id="1.20.1050.10">
    <property type="match status" value="1"/>
</dbReference>
<name>A0A3A8ALQ5_9HYPH</name>
<dbReference type="Gene3D" id="3.40.30.10">
    <property type="entry name" value="Glutaredoxin"/>
    <property type="match status" value="1"/>
</dbReference>
<dbReference type="AlphaFoldDB" id="A0A3A8ALQ5"/>
<dbReference type="SUPFAM" id="SSF47616">
    <property type="entry name" value="GST C-terminal domain-like"/>
    <property type="match status" value="1"/>
</dbReference>
<dbReference type="InterPro" id="IPR010987">
    <property type="entry name" value="Glutathione-S-Trfase_C-like"/>
</dbReference>
<dbReference type="GO" id="GO:0016740">
    <property type="term" value="F:transferase activity"/>
    <property type="evidence" value="ECO:0007669"/>
    <property type="project" value="UniProtKB-KW"/>
</dbReference>
<dbReference type="RefSeq" id="WP_109767325.1">
    <property type="nucleotide sequence ID" value="NZ_QFWV02000006.1"/>
</dbReference>
<dbReference type="SFLD" id="SFLDG01150">
    <property type="entry name" value="Main.1:_Beta-like"/>
    <property type="match status" value="1"/>
</dbReference>
<keyword evidence="4" id="KW-1185">Reference proteome</keyword>
<dbReference type="InterPro" id="IPR036249">
    <property type="entry name" value="Thioredoxin-like_sf"/>
</dbReference>
<dbReference type="SUPFAM" id="SSF52833">
    <property type="entry name" value="Thioredoxin-like"/>
    <property type="match status" value="1"/>
</dbReference>
<comment type="caution">
    <text evidence="3">The sequence shown here is derived from an EMBL/GenBank/DDBJ whole genome shotgun (WGS) entry which is preliminary data.</text>
</comment>
<dbReference type="CDD" id="cd03207">
    <property type="entry name" value="GST_C_8"/>
    <property type="match status" value="1"/>
</dbReference>
<keyword evidence="3" id="KW-0808">Transferase</keyword>
<dbReference type="SFLD" id="SFLDS00019">
    <property type="entry name" value="Glutathione_Transferase_(cytos"/>
    <property type="match status" value="1"/>
</dbReference>
<dbReference type="EMBL" id="QFWV02000006">
    <property type="protein sequence ID" value="RKF06661.1"/>
    <property type="molecule type" value="Genomic_DNA"/>
</dbReference>
<dbReference type="PANTHER" id="PTHR44051:SF21">
    <property type="entry name" value="GLUTATHIONE S-TRANSFERASE FAMILY PROTEIN"/>
    <property type="match status" value="1"/>
</dbReference>
<evidence type="ECO:0000313" key="3">
    <source>
        <dbReference type="EMBL" id="RKF06661.1"/>
    </source>
</evidence>
<sequence>MALTFYTNPMSRAQIARWALHEVGADYQERILGFGAEMKSADYLAVNPMGKVPAIVHDDTIVTEAAAICLYLAEAFPEAGLAPQTRTEKADCYRWMFFAAGPVEQAITSHAMKWDEGLDAKKSATLGFGTYDAVVHTLSAFLEGRDYVCGGRFTAADLYVGAQVDWGLQFGTMPSTPAFETYAARLRERSAYKAARKIDADVIAAMQAETST</sequence>